<proteinExistence type="predicted"/>
<name>A0A653VHY5_BACAB</name>
<evidence type="ECO:0000313" key="1">
    <source>
        <dbReference type="EMBL" id="VXC05951.1"/>
    </source>
</evidence>
<gene>
    <name evidence="1" type="primary">yqbI</name>
    <name evidence="1" type="ORF">BACI348_50153</name>
</gene>
<dbReference type="AlphaFoldDB" id="A0A653VHY5"/>
<dbReference type="Proteomes" id="UP000433089">
    <property type="component" value="Unassembled WGS sequence"/>
</dbReference>
<accession>A0A653VHY5</accession>
<dbReference type="RefSeq" id="WP_025207873.1">
    <property type="nucleotide sequence ID" value="NZ_CANMIN010000008.1"/>
</dbReference>
<evidence type="ECO:0000313" key="2">
    <source>
        <dbReference type="Proteomes" id="UP000433089"/>
    </source>
</evidence>
<dbReference type="KEGG" id="balt:CFN77_14940"/>
<dbReference type="InterPro" id="IPR010064">
    <property type="entry name" value="HK97-gp10_tail"/>
</dbReference>
<protein>
    <submittedName>
        <fullName evidence="1">Putative phage tail component skin element</fullName>
    </submittedName>
</protein>
<dbReference type="EMBL" id="CABWLH010000010">
    <property type="protein sequence ID" value="VXC05951.1"/>
    <property type="molecule type" value="Genomic_DNA"/>
</dbReference>
<organism evidence="1 2">
    <name type="scientific">Bacillus altitudinis</name>
    <dbReference type="NCBI Taxonomy" id="293387"/>
    <lineage>
        <taxon>Bacteria</taxon>
        <taxon>Bacillati</taxon>
        <taxon>Bacillota</taxon>
        <taxon>Bacilli</taxon>
        <taxon>Bacillales</taxon>
        <taxon>Bacillaceae</taxon>
        <taxon>Bacillus</taxon>
    </lineage>
</organism>
<sequence>MKIDGLDRLLSQLQQANSGGLTAQYQEWLQEMGLQFLDIIQDEIIKEKAVDTGRLLNSFQKGDKENHFLTSRGGLTLEVGTQLDYASYVNDGHAISSNGERRWVPGRWNGSRFEYDPNASTGMMLSSQWIEGNGYWDHAVMLYEQMFEHSLDRKLQSWIDRHFGR</sequence>
<dbReference type="Pfam" id="PF04883">
    <property type="entry name" value="HK97-gp10_like"/>
    <property type="match status" value="1"/>
</dbReference>
<reference evidence="1 2" key="1">
    <citation type="submission" date="2019-10" db="EMBL/GenBank/DDBJ databases">
        <authorList>
            <person name="Karimi E."/>
        </authorList>
    </citation>
    <scope>NUCLEOTIDE SEQUENCE [LARGE SCALE GENOMIC DNA]</scope>
    <source>
        <strain evidence="1">Bacillus sp. 348</strain>
    </source>
</reference>